<proteinExistence type="predicted"/>
<keyword evidence="2" id="KW-1185">Reference proteome</keyword>
<gene>
    <name evidence="1" type="ORF">ACFS6H_19985</name>
</gene>
<reference evidence="2" key="1">
    <citation type="journal article" date="2019" name="Int. J. Syst. Evol. Microbiol.">
        <title>The Global Catalogue of Microorganisms (GCM) 10K type strain sequencing project: providing services to taxonomists for standard genome sequencing and annotation.</title>
        <authorList>
            <consortium name="The Broad Institute Genomics Platform"/>
            <consortium name="The Broad Institute Genome Sequencing Center for Infectious Disease"/>
            <person name="Wu L."/>
            <person name="Ma J."/>
        </authorList>
    </citation>
    <scope>NUCLEOTIDE SEQUENCE [LARGE SCALE GENOMIC DNA]</scope>
    <source>
        <strain evidence="2">KCTC 23299</strain>
    </source>
</reference>
<sequence>MMYLSGWSIKPEVSTIKFRAQTLDGKKRIMALLALLGGFEGNKDQVKNVGHFEHDMKLLRAEHNLSEILDAISKHIKDDADFPAEYKS</sequence>
<dbReference type="Proteomes" id="UP001597511">
    <property type="component" value="Unassembled WGS sequence"/>
</dbReference>
<protein>
    <submittedName>
        <fullName evidence="1">Uncharacterized protein</fullName>
    </submittedName>
</protein>
<name>A0ABW6AD70_9BACT</name>
<dbReference type="EMBL" id="JBHUOZ010000003">
    <property type="protein sequence ID" value="MFD2922011.1"/>
    <property type="molecule type" value="Genomic_DNA"/>
</dbReference>
<dbReference type="RefSeq" id="WP_386103303.1">
    <property type="nucleotide sequence ID" value="NZ_JBHUOZ010000003.1"/>
</dbReference>
<comment type="caution">
    <text evidence="1">The sequence shown here is derived from an EMBL/GenBank/DDBJ whole genome shotgun (WGS) entry which is preliminary data.</text>
</comment>
<evidence type="ECO:0000313" key="2">
    <source>
        <dbReference type="Proteomes" id="UP001597511"/>
    </source>
</evidence>
<organism evidence="1 2">
    <name type="scientific">Terrimonas rubra</name>
    <dbReference type="NCBI Taxonomy" id="1035890"/>
    <lineage>
        <taxon>Bacteria</taxon>
        <taxon>Pseudomonadati</taxon>
        <taxon>Bacteroidota</taxon>
        <taxon>Chitinophagia</taxon>
        <taxon>Chitinophagales</taxon>
        <taxon>Chitinophagaceae</taxon>
        <taxon>Terrimonas</taxon>
    </lineage>
</organism>
<accession>A0ABW6AD70</accession>
<evidence type="ECO:0000313" key="1">
    <source>
        <dbReference type="EMBL" id="MFD2922011.1"/>
    </source>
</evidence>